<dbReference type="AlphaFoldDB" id="A0A7D9DCU0"/>
<dbReference type="EMBL" id="CACRXK020000525">
    <property type="protein sequence ID" value="CAB3982633.1"/>
    <property type="molecule type" value="Genomic_DNA"/>
</dbReference>
<name>A0A7D9DCU0_PARCT</name>
<dbReference type="Proteomes" id="UP001152795">
    <property type="component" value="Unassembled WGS sequence"/>
</dbReference>
<protein>
    <submittedName>
        <fullName evidence="1">Uncharacterized protein</fullName>
    </submittedName>
</protein>
<dbReference type="OrthoDB" id="5953270at2759"/>
<comment type="caution">
    <text evidence="1">The sequence shown here is derived from an EMBL/GenBank/DDBJ whole genome shotgun (WGS) entry which is preliminary data.</text>
</comment>
<evidence type="ECO:0000313" key="2">
    <source>
        <dbReference type="Proteomes" id="UP001152795"/>
    </source>
</evidence>
<dbReference type="Gene3D" id="2.30.29.30">
    <property type="entry name" value="Pleckstrin-homology domain (PH domain)/Phosphotyrosine-binding domain (PTB)"/>
    <property type="match status" value="1"/>
</dbReference>
<evidence type="ECO:0000313" key="1">
    <source>
        <dbReference type="EMBL" id="CAB3982633.1"/>
    </source>
</evidence>
<organism evidence="1 2">
    <name type="scientific">Paramuricea clavata</name>
    <name type="common">Red gorgonian</name>
    <name type="synonym">Violescent sea-whip</name>
    <dbReference type="NCBI Taxonomy" id="317549"/>
    <lineage>
        <taxon>Eukaryota</taxon>
        <taxon>Metazoa</taxon>
        <taxon>Cnidaria</taxon>
        <taxon>Anthozoa</taxon>
        <taxon>Octocorallia</taxon>
        <taxon>Malacalcyonacea</taxon>
        <taxon>Plexauridae</taxon>
        <taxon>Paramuricea</taxon>
    </lineage>
</organism>
<dbReference type="InterPro" id="IPR011993">
    <property type="entry name" value="PH-like_dom_sf"/>
</dbReference>
<proteinExistence type="predicted"/>
<keyword evidence="2" id="KW-1185">Reference proteome</keyword>
<sequence length="324" mass="37221">MAVKDETLIFVRNKVAGLNPDCKVIVAPTLVGVYLNKSKDVLMRAALSHHWKFQHRGLLALVYHPVLNRLKLMVIDEKIARVHWQETFGDYTNYECIHNVFHILNSSKNFCQKIGLFYADDKVAKMVCGTLEVFAAQRRKEQARRDRAGKLVARSKSFNSSERVHVEVKLQRSYSNSMGDIKIHRTALSLFEAEARKYANKQTSRRPSLRKMFSGLRSSFRVRIRRQDSSEVENGASKRKRLSASIEDKLPCSQTNQEIESQVVTNELCADSTHGGERLDQIVHELDTLSANWKLTDLELQELHRLSFFKERNVQSTDLCATEL</sequence>
<accession>A0A7D9DCU0</accession>
<gene>
    <name evidence="1" type="ORF">PACLA_8A057446</name>
</gene>
<reference evidence="1" key="1">
    <citation type="submission" date="2020-04" db="EMBL/GenBank/DDBJ databases">
        <authorList>
            <person name="Alioto T."/>
            <person name="Alioto T."/>
            <person name="Gomez Garrido J."/>
        </authorList>
    </citation>
    <scope>NUCLEOTIDE SEQUENCE</scope>
    <source>
        <strain evidence="1">A484AB</strain>
    </source>
</reference>